<proteinExistence type="predicted"/>
<gene>
    <name evidence="1" type="ORF">C2S53_001091</name>
</gene>
<name>A0AAD4IQ00_PERFH</name>
<protein>
    <submittedName>
        <fullName evidence="1">Uncharacterized protein</fullName>
    </submittedName>
</protein>
<keyword evidence="2" id="KW-1185">Reference proteome</keyword>
<reference evidence="1 2" key="1">
    <citation type="journal article" date="2021" name="Nat. Commun.">
        <title>Incipient diploidization of the medicinal plant Perilla within 10,000 years.</title>
        <authorList>
            <person name="Zhang Y."/>
            <person name="Shen Q."/>
            <person name="Leng L."/>
            <person name="Zhang D."/>
            <person name="Chen S."/>
            <person name="Shi Y."/>
            <person name="Ning Z."/>
            <person name="Chen S."/>
        </authorList>
    </citation>
    <scope>NUCLEOTIDE SEQUENCE [LARGE SCALE GENOMIC DNA]</scope>
    <source>
        <strain evidence="2">cv. PC099</strain>
    </source>
</reference>
<dbReference type="AlphaFoldDB" id="A0AAD4IQ00"/>
<accession>A0AAD4IQ00</accession>
<sequence length="105" mass="12328">MELSTNEETLLVSLVRAKADATYLSKFMLVKEPDIYYIEENNWVLASADYMLNHTEHESYENKYFWIHGMPNFNVLGELFEVYGMEGIDFQLMSVDLEDDDDDII</sequence>
<comment type="caution">
    <text evidence="1">The sequence shown here is derived from an EMBL/GenBank/DDBJ whole genome shotgun (WGS) entry which is preliminary data.</text>
</comment>
<dbReference type="Proteomes" id="UP001190926">
    <property type="component" value="Unassembled WGS sequence"/>
</dbReference>
<evidence type="ECO:0000313" key="1">
    <source>
        <dbReference type="EMBL" id="KAH6756689.1"/>
    </source>
</evidence>
<dbReference type="EMBL" id="SDAM02029543">
    <property type="protein sequence ID" value="KAH6756689.1"/>
    <property type="molecule type" value="Genomic_DNA"/>
</dbReference>
<organism evidence="1 2">
    <name type="scientific">Perilla frutescens var. hirtella</name>
    <name type="common">Perilla citriodora</name>
    <name type="synonym">Perilla setoyensis</name>
    <dbReference type="NCBI Taxonomy" id="608512"/>
    <lineage>
        <taxon>Eukaryota</taxon>
        <taxon>Viridiplantae</taxon>
        <taxon>Streptophyta</taxon>
        <taxon>Embryophyta</taxon>
        <taxon>Tracheophyta</taxon>
        <taxon>Spermatophyta</taxon>
        <taxon>Magnoliopsida</taxon>
        <taxon>eudicotyledons</taxon>
        <taxon>Gunneridae</taxon>
        <taxon>Pentapetalae</taxon>
        <taxon>asterids</taxon>
        <taxon>lamiids</taxon>
        <taxon>Lamiales</taxon>
        <taxon>Lamiaceae</taxon>
        <taxon>Nepetoideae</taxon>
        <taxon>Elsholtzieae</taxon>
        <taxon>Perilla</taxon>
    </lineage>
</organism>
<evidence type="ECO:0000313" key="2">
    <source>
        <dbReference type="Proteomes" id="UP001190926"/>
    </source>
</evidence>